<evidence type="ECO:0000256" key="3">
    <source>
        <dbReference type="ARBA" id="ARBA00022764"/>
    </source>
</evidence>
<dbReference type="SUPFAM" id="SSF53850">
    <property type="entry name" value="Periplasmic binding protein-like II"/>
    <property type="match status" value="1"/>
</dbReference>
<feature type="signal peptide" evidence="4">
    <location>
        <begin position="1"/>
        <end position="24"/>
    </location>
</feature>
<dbReference type="RefSeq" id="WP_282212329.1">
    <property type="nucleotide sequence ID" value="NZ_CP118247.1"/>
</dbReference>
<dbReference type="InterPro" id="IPR006059">
    <property type="entry name" value="SBP"/>
</dbReference>
<evidence type="ECO:0000256" key="2">
    <source>
        <dbReference type="ARBA" id="ARBA00008520"/>
    </source>
</evidence>
<evidence type="ECO:0000313" key="5">
    <source>
        <dbReference type="EMBL" id="WDR06816.1"/>
    </source>
</evidence>
<accession>A0ABY7YZM8</accession>
<name>A0ABY7YZM8_9HYPH</name>
<evidence type="ECO:0000256" key="4">
    <source>
        <dbReference type="SAM" id="SignalP"/>
    </source>
</evidence>
<protein>
    <submittedName>
        <fullName evidence="5">Extracellular solute-binding protein</fullName>
    </submittedName>
</protein>
<dbReference type="Gene3D" id="3.40.190.10">
    <property type="entry name" value="Periplasmic binding protein-like II"/>
    <property type="match status" value="1"/>
</dbReference>
<evidence type="ECO:0000313" key="6">
    <source>
        <dbReference type="Proteomes" id="UP001222118"/>
    </source>
</evidence>
<keyword evidence="6" id="KW-1185">Reference proteome</keyword>
<dbReference type="PANTHER" id="PTHR43649">
    <property type="entry name" value="ARABINOSE-BINDING PROTEIN-RELATED"/>
    <property type="match status" value="1"/>
</dbReference>
<keyword evidence="4" id="KW-0732">Signal</keyword>
<dbReference type="Pfam" id="PF13416">
    <property type="entry name" value="SBP_bac_8"/>
    <property type="match status" value="1"/>
</dbReference>
<evidence type="ECO:0000256" key="1">
    <source>
        <dbReference type="ARBA" id="ARBA00004418"/>
    </source>
</evidence>
<dbReference type="EMBL" id="CP118247">
    <property type="protein sequence ID" value="WDR06816.1"/>
    <property type="molecule type" value="Genomic_DNA"/>
</dbReference>
<keyword evidence="3" id="KW-0574">Periplasm</keyword>
<reference evidence="5 6" key="1">
    <citation type="submission" date="2023-02" db="EMBL/GenBank/DDBJ databases">
        <title>Devosia chondri sp. nov., isolated from the phycosphere of marine algae.</title>
        <authorList>
            <person name="Kim J.M."/>
            <person name="Lee J.K."/>
            <person name="Choi B.J."/>
            <person name="Bayburt H."/>
            <person name="Jeon C.O."/>
        </authorList>
    </citation>
    <scope>NUCLEOTIDE SEQUENCE [LARGE SCALE GENOMIC DNA]</scope>
    <source>
        <strain evidence="5 6">G2-5</strain>
    </source>
</reference>
<dbReference type="Proteomes" id="UP001222118">
    <property type="component" value="Chromosome"/>
</dbReference>
<comment type="subcellular location">
    <subcellularLocation>
        <location evidence="1">Periplasm</location>
    </subcellularLocation>
</comment>
<sequence length="432" mass="46415">MKFAMLRTGCSLAILALAIGSASAATIRIAEHRQARIDALNASIPAIEAKLGVDIEVVEYPAPEKDYFSKLLTELGAGNAPDLFTANNDADVPDLVAAGYVADITAAVQSWDGYPELLDVVKRLSTMPDGKMYQLDSMLSVSQIYYRRDVLDAAGISTDQPKSWAELLDRVREIKAKTGKYGLLLPAGTTWGGGAFYEGVMLMLVGTSTPQILNADGTLDLTGEGIADVLDFYKTLIDEDLMPIDPLLGPEPWVIPKYEMFPAGELVATTCGSWCYIYDWGPESKNPIPDVTDAVGTWAVPNEDGSGSTVTVGGQSIWMVNAKGADTEMATKVLLELSAVQPTVEYAKRLGNIPARRDALDNADFQALPELVPVLQNAESGTYLQSGEGFSAVSEGFARATEALLRKETDAAGAQQILIDYTRNLLGDEMVK</sequence>
<organism evidence="5 6">
    <name type="scientific">Devosia rhodophyticola</name>
    <dbReference type="NCBI Taxonomy" id="3026423"/>
    <lineage>
        <taxon>Bacteria</taxon>
        <taxon>Pseudomonadati</taxon>
        <taxon>Pseudomonadota</taxon>
        <taxon>Alphaproteobacteria</taxon>
        <taxon>Hyphomicrobiales</taxon>
        <taxon>Devosiaceae</taxon>
        <taxon>Devosia</taxon>
    </lineage>
</organism>
<dbReference type="PANTHER" id="PTHR43649:SF12">
    <property type="entry name" value="DIACETYLCHITOBIOSE BINDING PROTEIN DASA"/>
    <property type="match status" value="1"/>
</dbReference>
<feature type="chain" id="PRO_5046880765" evidence="4">
    <location>
        <begin position="25"/>
        <end position="432"/>
    </location>
</feature>
<gene>
    <name evidence="5" type="ORF">PSQ90_05035</name>
</gene>
<dbReference type="InterPro" id="IPR050490">
    <property type="entry name" value="Bact_solute-bd_prot1"/>
</dbReference>
<comment type="similarity">
    <text evidence="2">Belongs to the bacterial solute-binding protein 1 family.</text>
</comment>
<proteinExistence type="inferred from homology"/>